<dbReference type="GO" id="GO:0004016">
    <property type="term" value="F:adenylate cyclase activity"/>
    <property type="evidence" value="ECO:0007669"/>
    <property type="project" value="TreeGrafter"/>
</dbReference>
<evidence type="ECO:0000259" key="3">
    <source>
        <dbReference type="Pfam" id="PF13191"/>
    </source>
</evidence>
<dbReference type="InterPro" id="IPR041664">
    <property type="entry name" value="AAA_16"/>
</dbReference>
<proteinExistence type="predicted"/>
<evidence type="ECO:0000256" key="1">
    <source>
        <dbReference type="ARBA" id="ARBA00022741"/>
    </source>
</evidence>
<dbReference type="PANTHER" id="PTHR16305:SF35">
    <property type="entry name" value="TRANSCRIPTIONAL ACTIVATOR DOMAIN"/>
    <property type="match status" value="1"/>
</dbReference>
<dbReference type="AlphaFoldDB" id="A0A7Y9G701"/>
<evidence type="ECO:0000313" key="5">
    <source>
        <dbReference type="Proteomes" id="UP000591272"/>
    </source>
</evidence>
<accession>A0A7Y9G701</accession>
<dbReference type="GO" id="GO:0005737">
    <property type="term" value="C:cytoplasm"/>
    <property type="evidence" value="ECO:0007669"/>
    <property type="project" value="TreeGrafter"/>
</dbReference>
<comment type="caution">
    <text evidence="4">The sequence shown here is derived from an EMBL/GenBank/DDBJ whole genome shotgun (WGS) entry which is preliminary data.</text>
</comment>
<reference evidence="4 5" key="1">
    <citation type="submission" date="2020-07" db="EMBL/GenBank/DDBJ databases">
        <title>Sequencing the genomes of 1000 actinobacteria strains.</title>
        <authorList>
            <person name="Klenk H.-P."/>
        </authorList>
    </citation>
    <scope>NUCLEOTIDE SEQUENCE [LARGE SCALE GENOMIC DNA]</scope>
    <source>
        <strain evidence="4 5">DSM 43461</strain>
    </source>
</reference>
<dbReference type="SUPFAM" id="SSF52540">
    <property type="entry name" value="P-loop containing nucleoside triphosphate hydrolases"/>
    <property type="match status" value="1"/>
</dbReference>
<dbReference type="InterPro" id="IPR027417">
    <property type="entry name" value="P-loop_NTPase"/>
</dbReference>
<keyword evidence="5" id="KW-1185">Reference proteome</keyword>
<evidence type="ECO:0000313" key="4">
    <source>
        <dbReference type="EMBL" id="NYE09710.1"/>
    </source>
</evidence>
<feature type="domain" description="Orc1-like AAA ATPase" evidence="3">
    <location>
        <begin position="2"/>
        <end position="159"/>
    </location>
</feature>
<name>A0A7Y9G701_9ACTN</name>
<dbReference type="Gene3D" id="3.40.50.300">
    <property type="entry name" value="P-loop containing nucleotide triphosphate hydrolases"/>
    <property type="match status" value="1"/>
</dbReference>
<dbReference type="PANTHER" id="PTHR16305">
    <property type="entry name" value="TESTICULAR SOLUBLE ADENYLYL CYCLASE"/>
    <property type="match status" value="1"/>
</dbReference>
<dbReference type="GO" id="GO:0005524">
    <property type="term" value="F:ATP binding"/>
    <property type="evidence" value="ECO:0007669"/>
    <property type="project" value="UniProtKB-KW"/>
</dbReference>
<keyword evidence="2" id="KW-0067">ATP-binding</keyword>
<dbReference type="RefSeq" id="WP_179831334.1">
    <property type="nucleotide sequence ID" value="NZ_BMRD01000003.1"/>
</dbReference>
<evidence type="ECO:0000256" key="2">
    <source>
        <dbReference type="ARBA" id="ARBA00022840"/>
    </source>
</evidence>
<organism evidence="4 5">
    <name type="scientific">Actinomadura citrea</name>
    <dbReference type="NCBI Taxonomy" id="46158"/>
    <lineage>
        <taxon>Bacteria</taxon>
        <taxon>Bacillati</taxon>
        <taxon>Actinomycetota</taxon>
        <taxon>Actinomycetes</taxon>
        <taxon>Streptosporangiales</taxon>
        <taxon>Thermomonosporaceae</taxon>
        <taxon>Actinomadura</taxon>
    </lineage>
</organism>
<keyword evidence="1" id="KW-0547">Nucleotide-binding</keyword>
<gene>
    <name evidence="4" type="ORF">BJ999_000006</name>
</gene>
<protein>
    <recommendedName>
        <fullName evidence="3">Orc1-like AAA ATPase domain-containing protein</fullName>
    </recommendedName>
</protein>
<sequence length="270" mass="29142">MLRGRRGECAELDALLDGVRGGESRALVLHGEPGVGKTALLHYLVERAPKLRTVRITGVPSETEFAFAGLHRLCTPLSDGLGTLPAPQREALRAALGLTSGPAPDRFLVGLAVLDLLSEAARERPLICLVDDVQWLGRPSVQALAFAARRLRAESVALVFAARKPGDMTDLAGLPDMAVTGLPEEDARELLRTSLPGPLDERVLDRFVAETRGNPLALLELPKESTLEQIAGGFGVPDVGALAGRLQEVYRRLADLPAKTRRLLAERRHR</sequence>
<dbReference type="Pfam" id="PF13191">
    <property type="entry name" value="AAA_16"/>
    <property type="match status" value="1"/>
</dbReference>
<dbReference type="EMBL" id="JACCBT010000001">
    <property type="protein sequence ID" value="NYE09710.1"/>
    <property type="molecule type" value="Genomic_DNA"/>
</dbReference>
<dbReference type="Proteomes" id="UP000591272">
    <property type="component" value="Unassembled WGS sequence"/>
</dbReference>